<proteinExistence type="inferred from homology"/>
<reference evidence="9" key="1">
    <citation type="submission" date="2020-07" db="EMBL/GenBank/DDBJ databases">
        <title>Draft Genome Sequence of a Deep-Sea Yeast, Naganishia (Cryptococcus) liquefaciens strain N6.</title>
        <authorList>
            <person name="Han Y.W."/>
            <person name="Kajitani R."/>
            <person name="Morimoto H."/>
            <person name="Parhat M."/>
            <person name="Tsubouchi H."/>
            <person name="Bakenova O."/>
            <person name="Ogata M."/>
            <person name="Argunhan B."/>
            <person name="Aoki R."/>
            <person name="Kajiwara S."/>
            <person name="Itoh T."/>
            <person name="Iwasaki H."/>
        </authorList>
    </citation>
    <scope>NUCLEOTIDE SEQUENCE</scope>
    <source>
        <strain evidence="9">N6</strain>
    </source>
</reference>
<evidence type="ECO:0000256" key="5">
    <source>
        <dbReference type="ARBA" id="ARBA00023136"/>
    </source>
</evidence>
<feature type="domain" description="Phosphatidic acid phosphatase type 2/haloperoxidase" evidence="8">
    <location>
        <begin position="121"/>
        <end position="268"/>
    </location>
</feature>
<dbReference type="PANTHER" id="PTHR10165">
    <property type="entry name" value="LIPID PHOSPHATE PHOSPHATASE"/>
    <property type="match status" value="1"/>
</dbReference>
<name>A0A8H3TTJ2_9TREE</name>
<evidence type="ECO:0000256" key="1">
    <source>
        <dbReference type="ARBA" id="ARBA00004141"/>
    </source>
</evidence>
<evidence type="ECO:0000256" key="3">
    <source>
        <dbReference type="ARBA" id="ARBA00022692"/>
    </source>
</evidence>
<keyword evidence="4 7" id="KW-1133">Transmembrane helix</keyword>
<evidence type="ECO:0000256" key="2">
    <source>
        <dbReference type="ARBA" id="ARBA00008816"/>
    </source>
</evidence>
<dbReference type="EMBL" id="BLZA01000019">
    <property type="protein sequence ID" value="GHJ86975.1"/>
    <property type="molecule type" value="Genomic_DNA"/>
</dbReference>
<keyword evidence="3 7" id="KW-0812">Transmembrane</keyword>
<dbReference type="GO" id="GO:0006644">
    <property type="term" value="P:phospholipid metabolic process"/>
    <property type="evidence" value="ECO:0007669"/>
    <property type="project" value="InterPro"/>
</dbReference>
<dbReference type="Proteomes" id="UP000620104">
    <property type="component" value="Unassembled WGS sequence"/>
</dbReference>
<organism evidence="9 10">
    <name type="scientific">Naganishia liquefaciens</name>
    <dbReference type="NCBI Taxonomy" id="104408"/>
    <lineage>
        <taxon>Eukaryota</taxon>
        <taxon>Fungi</taxon>
        <taxon>Dikarya</taxon>
        <taxon>Basidiomycota</taxon>
        <taxon>Agaricomycotina</taxon>
        <taxon>Tremellomycetes</taxon>
        <taxon>Filobasidiales</taxon>
        <taxon>Filobasidiaceae</taxon>
        <taxon>Naganishia</taxon>
    </lineage>
</organism>
<comment type="similarity">
    <text evidence="2">Belongs to the PA-phosphatase related phosphoesterase family.</text>
</comment>
<accession>A0A8H3TTJ2</accession>
<dbReference type="InterPro" id="IPR000326">
    <property type="entry name" value="PAP2/HPO"/>
</dbReference>
<dbReference type="InterPro" id="IPR043216">
    <property type="entry name" value="PAP-like"/>
</dbReference>
<dbReference type="GO" id="GO:0046839">
    <property type="term" value="P:phospholipid dephosphorylation"/>
    <property type="evidence" value="ECO:0007669"/>
    <property type="project" value="TreeGrafter"/>
</dbReference>
<dbReference type="PANTHER" id="PTHR10165:SF35">
    <property type="entry name" value="RE23632P"/>
    <property type="match status" value="1"/>
</dbReference>
<comment type="subcellular location">
    <subcellularLocation>
        <location evidence="1">Membrane</location>
        <topology evidence="1">Multi-pass membrane protein</topology>
    </subcellularLocation>
</comment>
<comment type="caution">
    <text evidence="9">The sequence shown here is derived from an EMBL/GenBank/DDBJ whole genome shotgun (WGS) entry which is preliminary data.</text>
</comment>
<dbReference type="SMART" id="SM00014">
    <property type="entry name" value="acidPPc"/>
    <property type="match status" value="1"/>
</dbReference>
<evidence type="ECO:0000256" key="6">
    <source>
        <dbReference type="SAM" id="MobiDB-lite"/>
    </source>
</evidence>
<dbReference type="Pfam" id="PF01569">
    <property type="entry name" value="PAP2"/>
    <property type="match status" value="1"/>
</dbReference>
<keyword evidence="5 7" id="KW-0472">Membrane</keyword>
<evidence type="ECO:0000313" key="9">
    <source>
        <dbReference type="EMBL" id="GHJ86975.1"/>
    </source>
</evidence>
<dbReference type="AlphaFoldDB" id="A0A8H3TTJ2"/>
<evidence type="ECO:0000256" key="4">
    <source>
        <dbReference type="ARBA" id="ARBA00022989"/>
    </source>
</evidence>
<feature type="transmembrane region" description="Helical" evidence="7">
    <location>
        <begin position="122"/>
        <end position="140"/>
    </location>
</feature>
<dbReference type="GO" id="GO:0008195">
    <property type="term" value="F:phosphatidate phosphatase activity"/>
    <property type="evidence" value="ECO:0007669"/>
    <property type="project" value="TreeGrafter"/>
</dbReference>
<protein>
    <recommendedName>
        <fullName evidence="8">Phosphatidic acid phosphatase type 2/haloperoxidase domain-containing protein</fullName>
    </recommendedName>
</protein>
<keyword evidence="10" id="KW-1185">Reference proteome</keyword>
<dbReference type="SUPFAM" id="SSF48317">
    <property type="entry name" value="Acid phosphatase/Vanadium-dependent haloperoxidase"/>
    <property type="match status" value="1"/>
</dbReference>
<dbReference type="GO" id="GO:0016020">
    <property type="term" value="C:membrane"/>
    <property type="evidence" value="ECO:0007669"/>
    <property type="project" value="UniProtKB-SubCell"/>
</dbReference>
<dbReference type="OrthoDB" id="8907274at2759"/>
<dbReference type="InterPro" id="IPR036938">
    <property type="entry name" value="PAP2/HPO_sf"/>
</dbReference>
<dbReference type="Gene3D" id="1.20.144.10">
    <property type="entry name" value="Phosphatidic acid phosphatase type 2/haloperoxidase"/>
    <property type="match status" value="1"/>
</dbReference>
<gene>
    <name evidence="9" type="ORF">NliqN6_3377</name>
</gene>
<feature type="transmembrane region" description="Helical" evidence="7">
    <location>
        <begin position="92"/>
        <end position="113"/>
    </location>
</feature>
<evidence type="ECO:0000256" key="7">
    <source>
        <dbReference type="SAM" id="Phobius"/>
    </source>
</evidence>
<feature type="region of interest" description="Disordered" evidence="6">
    <location>
        <begin position="282"/>
        <end position="332"/>
    </location>
</feature>
<evidence type="ECO:0000259" key="8">
    <source>
        <dbReference type="SMART" id="SM00014"/>
    </source>
</evidence>
<sequence length="332" mass="36454">MTINWASSIPYSPSPRGYGTAICQASQTSFAPSFPGSHTTMPVAAEGDWFLVAALWVVLEMLNRIGGHKREFSLTDITIQRPFKAEHVPPTLLFIISLAIPLAFVIIIGGLVYKSRWDVHNAVLGLFMGFTVTGVVTQVVKMGVGRPRPDAIARCQPYEGAHDAAVYGLSNYTICTQENAHILNDGFKSFPSGHSSLSFAGMGFLAFYLAGKMHLADLKGHRTRAWLALSPLLASTMVAVSRTADNRHHWQDVTVGSLLGLGIAWVAYRAYFPSLATPQSHLPLAPPHYEDHGIPLERRDEEERIALSEEHGNEDEDDEDSVDSVVPRDYAR</sequence>
<dbReference type="CDD" id="cd03390">
    <property type="entry name" value="PAP2_containing_1_like"/>
    <property type="match status" value="1"/>
</dbReference>
<feature type="compositionally biased region" description="Acidic residues" evidence="6">
    <location>
        <begin position="312"/>
        <end position="322"/>
    </location>
</feature>
<evidence type="ECO:0000313" key="10">
    <source>
        <dbReference type="Proteomes" id="UP000620104"/>
    </source>
</evidence>
<feature type="compositionally biased region" description="Basic and acidic residues" evidence="6">
    <location>
        <begin position="288"/>
        <end position="311"/>
    </location>
</feature>